<dbReference type="EMBL" id="JAVMBO010000003">
    <property type="protein sequence ID" value="MDS1309008.1"/>
    <property type="molecule type" value="Genomic_DNA"/>
</dbReference>
<organism evidence="2 3">
    <name type="scientific">Marinobacter xiaoshiensis</name>
    <dbReference type="NCBI Taxonomy" id="3073652"/>
    <lineage>
        <taxon>Bacteria</taxon>
        <taxon>Pseudomonadati</taxon>
        <taxon>Pseudomonadota</taxon>
        <taxon>Gammaproteobacteria</taxon>
        <taxon>Pseudomonadales</taxon>
        <taxon>Marinobacteraceae</taxon>
        <taxon>Marinobacter</taxon>
    </lineage>
</organism>
<dbReference type="Gene3D" id="3.10.450.50">
    <property type="match status" value="1"/>
</dbReference>
<dbReference type="InterPro" id="IPR004027">
    <property type="entry name" value="SEC_C_motif"/>
</dbReference>
<evidence type="ECO:0000259" key="1">
    <source>
        <dbReference type="Pfam" id="PF17775"/>
    </source>
</evidence>
<comment type="caution">
    <text evidence="2">The sequence shown here is derived from an EMBL/GenBank/DDBJ whole genome shotgun (WGS) entry which is preliminary data.</text>
</comment>
<evidence type="ECO:0000313" key="3">
    <source>
        <dbReference type="Proteomes" id="UP001267407"/>
    </source>
</evidence>
<dbReference type="SUPFAM" id="SSF103642">
    <property type="entry name" value="Sec-C motif"/>
    <property type="match status" value="1"/>
</dbReference>
<dbReference type="Proteomes" id="UP001267407">
    <property type="component" value="Unassembled WGS sequence"/>
</dbReference>
<keyword evidence="3" id="KW-1185">Reference proteome</keyword>
<dbReference type="PANTHER" id="PTHR33747">
    <property type="entry name" value="UPF0225 PROTEIN SCO1677"/>
    <property type="match status" value="1"/>
</dbReference>
<dbReference type="InterPro" id="IPR032710">
    <property type="entry name" value="NTF2-like_dom_sf"/>
</dbReference>
<dbReference type="RefSeq" id="WP_200201612.1">
    <property type="nucleotide sequence ID" value="NZ_JAVMBO010000003.1"/>
</dbReference>
<sequence length="152" mass="17367">MPDQTNISYCPCGSQRNYADCCQRYHDGDIAPTPEALMRSRFTGFALKLEDYLRSSWHQSTRPTRLNLDDSPDWVSLRIMDSGKTGDTGHVHFQAIYRMGSGWGYLQENSVFVREDGRWYYLKGQPDEGILKPGRNEPCPCGSGRKFKVCCL</sequence>
<name>A0ABU2HD47_9GAMM</name>
<dbReference type="Pfam" id="PF17775">
    <property type="entry name" value="YchJ_M-like"/>
    <property type="match status" value="1"/>
</dbReference>
<gene>
    <name evidence="2" type="ORF">RKA07_02690</name>
</gene>
<proteinExistence type="predicted"/>
<reference evidence="2" key="1">
    <citation type="submission" date="2023-09" db="EMBL/GenBank/DDBJ databases">
        <title>Marinobacter sediminicola sp. nov. and Marinobacter maritimum sp. nov., isolated from marine sediment.</title>
        <authorList>
            <person name="An J."/>
        </authorList>
    </citation>
    <scope>NUCLEOTIDE SEQUENCE</scope>
    <source>
        <strain evidence="2">F60267</strain>
    </source>
</reference>
<dbReference type="SUPFAM" id="SSF54427">
    <property type="entry name" value="NTF2-like"/>
    <property type="match status" value="1"/>
</dbReference>
<dbReference type="Pfam" id="PF02810">
    <property type="entry name" value="SEC-C"/>
    <property type="match status" value="2"/>
</dbReference>
<feature type="domain" description="YchJ-like middle NTF2-like" evidence="1">
    <location>
        <begin position="33"/>
        <end position="124"/>
    </location>
</feature>
<accession>A0ABU2HD47</accession>
<dbReference type="PANTHER" id="PTHR33747:SF1">
    <property type="entry name" value="ADENYLATE CYCLASE-ASSOCIATED CAP C-TERMINAL DOMAIN-CONTAINING PROTEIN"/>
    <property type="match status" value="1"/>
</dbReference>
<protein>
    <submittedName>
        <fullName evidence="2">YchJ family protein</fullName>
    </submittedName>
</protein>
<evidence type="ECO:0000313" key="2">
    <source>
        <dbReference type="EMBL" id="MDS1309008.1"/>
    </source>
</evidence>
<dbReference type="InterPro" id="IPR048469">
    <property type="entry name" value="YchJ-like_M"/>
</dbReference>